<evidence type="ECO:0000313" key="10">
    <source>
        <dbReference type="EMBL" id="QKJ58907.1"/>
    </source>
</evidence>
<dbReference type="PRINTS" id="PR01490">
    <property type="entry name" value="RTXTOXIND"/>
</dbReference>
<dbReference type="EMBL" id="CP054160">
    <property type="protein sequence ID" value="QKJ58907.1"/>
    <property type="molecule type" value="Genomic_DNA"/>
</dbReference>
<evidence type="ECO:0000256" key="3">
    <source>
        <dbReference type="ARBA" id="ARBA00022448"/>
    </source>
</evidence>
<dbReference type="RefSeq" id="WP_173409190.1">
    <property type="nucleotide sequence ID" value="NZ_CAMKUK010000001.1"/>
</dbReference>
<comment type="similarity">
    <text evidence="2">Belongs to the membrane fusion protein (MFP) (TC 8.A.1) family.</text>
</comment>
<evidence type="ECO:0000259" key="9">
    <source>
        <dbReference type="Pfam" id="PF25917"/>
    </source>
</evidence>
<dbReference type="PANTHER" id="PTHR30386">
    <property type="entry name" value="MEMBRANE FUSION SUBUNIT OF EMRAB-TOLC MULTIDRUG EFFLUX PUMP"/>
    <property type="match status" value="1"/>
</dbReference>
<dbReference type="Proteomes" id="UP000503464">
    <property type="component" value="Chromosome"/>
</dbReference>
<sequence length="428" mass="48640">MRDLFRQEVTEHQRAKWAGKALLITGMPAWCFGVLSLLFLLVFLAFLILGSYTRRINVYGEITTFPRSVNVFAPQQGFIAERFVGIGDVVKKGQRLYQLDVSRVTDTGKVSANTRLALENQVQHVDSIILKLQDNKRMTLENLHQQKQQYQAAHSQSKQLLNNAREGVDFAQDNMRSYKEYQRRGLITKDQLNGQTYSFYQQQSLFQNLYSQHIQESLQITILESDIVTRAADFDNQISQYQFQRNDLQRQLAEADASGALIVNAPTDGRIESLSVTPGQMVSSGDSLVQIIPHSDAIYQLVLWLPNSSVPYVSANDAINIRYDAFPYEKFGQFPGKIDSIAYVPASVQEMSTYSSSPVHQTAAQTASYYKAIIALEKTHISYQGKVLQLTNGMFAQSTLFLEKRPLYQWMFSPFYDMKKSLMGPIND</sequence>
<dbReference type="GO" id="GO:0055085">
    <property type="term" value="P:transmembrane transport"/>
    <property type="evidence" value="ECO:0007669"/>
    <property type="project" value="InterPro"/>
</dbReference>
<dbReference type="GO" id="GO:0009306">
    <property type="term" value="P:protein secretion"/>
    <property type="evidence" value="ECO:0007669"/>
    <property type="project" value="InterPro"/>
</dbReference>
<dbReference type="InterPro" id="IPR050739">
    <property type="entry name" value="MFP"/>
</dbReference>
<dbReference type="AlphaFoldDB" id="A0AAE7JTJ7"/>
<evidence type="ECO:0000256" key="6">
    <source>
        <dbReference type="ARBA" id="ARBA00023136"/>
    </source>
</evidence>
<dbReference type="PROSITE" id="PS00543">
    <property type="entry name" value="HLYD_FAMILY"/>
    <property type="match status" value="1"/>
</dbReference>
<name>A0AAE7JTJ7_SERFO</name>
<feature type="transmembrane region" description="Helical" evidence="8">
    <location>
        <begin position="21"/>
        <end position="49"/>
    </location>
</feature>
<evidence type="ECO:0000313" key="11">
    <source>
        <dbReference type="Proteomes" id="UP000503464"/>
    </source>
</evidence>
<evidence type="ECO:0000256" key="2">
    <source>
        <dbReference type="ARBA" id="ARBA00009477"/>
    </source>
</evidence>
<gene>
    <name evidence="10" type="ORF">G9399_11735</name>
</gene>
<evidence type="ECO:0000256" key="4">
    <source>
        <dbReference type="ARBA" id="ARBA00022692"/>
    </source>
</evidence>
<dbReference type="GO" id="GO:0016020">
    <property type="term" value="C:membrane"/>
    <property type="evidence" value="ECO:0007669"/>
    <property type="project" value="UniProtKB-SubCell"/>
</dbReference>
<accession>A0AAE7JTJ7</accession>
<feature type="domain" description="Multidrug resistance protein MdtA-like barrel-sandwich hybrid" evidence="9">
    <location>
        <begin position="68"/>
        <end position="291"/>
    </location>
</feature>
<dbReference type="PANTHER" id="PTHR30386:SF28">
    <property type="entry name" value="EXPORTED PROTEIN"/>
    <property type="match status" value="1"/>
</dbReference>
<keyword evidence="6 8" id="KW-0472">Membrane</keyword>
<dbReference type="InterPro" id="IPR058625">
    <property type="entry name" value="MdtA-like_BSH"/>
</dbReference>
<keyword evidence="7" id="KW-0175">Coiled coil</keyword>
<dbReference type="Pfam" id="PF25917">
    <property type="entry name" value="BSH_RND"/>
    <property type="match status" value="1"/>
</dbReference>
<feature type="coiled-coil region" evidence="7">
    <location>
        <begin position="231"/>
        <end position="258"/>
    </location>
</feature>
<protein>
    <submittedName>
        <fullName evidence="10">HlyD family secretion protein</fullName>
    </submittedName>
</protein>
<keyword evidence="5 8" id="KW-1133">Transmembrane helix</keyword>
<dbReference type="InterPro" id="IPR006144">
    <property type="entry name" value="Secretion_HlyD_CS"/>
</dbReference>
<evidence type="ECO:0000256" key="5">
    <source>
        <dbReference type="ARBA" id="ARBA00022989"/>
    </source>
</evidence>
<dbReference type="Gene3D" id="2.40.50.100">
    <property type="match status" value="1"/>
</dbReference>
<evidence type="ECO:0000256" key="1">
    <source>
        <dbReference type="ARBA" id="ARBA00004167"/>
    </source>
</evidence>
<keyword evidence="3" id="KW-0813">Transport</keyword>
<evidence type="ECO:0000256" key="7">
    <source>
        <dbReference type="SAM" id="Coils"/>
    </source>
</evidence>
<evidence type="ECO:0000256" key="8">
    <source>
        <dbReference type="SAM" id="Phobius"/>
    </source>
</evidence>
<organism evidence="10 11">
    <name type="scientific">Serratia fonticola</name>
    <dbReference type="NCBI Taxonomy" id="47917"/>
    <lineage>
        <taxon>Bacteria</taxon>
        <taxon>Pseudomonadati</taxon>
        <taxon>Pseudomonadota</taxon>
        <taxon>Gammaproteobacteria</taxon>
        <taxon>Enterobacterales</taxon>
        <taxon>Yersiniaceae</taxon>
        <taxon>Serratia</taxon>
    </lineage>
</organism>
<reference evidence="11" key="1">
    <citation type="submission" date="2020-03" db="EMBL/GenBank/DDBJ databases">
        <title>Genome sequences of seven Enterobacteriaceae strains isolated from Canadian wastewater treatment facilities.</title>
        <authorList>
            <person name="Huang H."/>
            <person name="Chmara J.T."/>
            <person name="Duceppe M.-O."/>
        </authorList>
    </citation>
    <scope>NUCLEOTIDE SEQUENCE [LARGE SCALE GENOMIC DNA]</scope>
    <source>
        <strain evidence="11">Biosolid 3</strain>
    </source>
</reference>
<comment type="subcellular location">
    <subcellularLocation>
        <location evidence="1">Membrane</location>
        <topology evidence="1">Single-pass membrane protein</topology>
    </subcellularLocation>
</comment>
<proteinExistence type="inferred from homology"/>
<keyword evidence="4 8" id="KW-0812">Transmembrane</keyword>